<proteinExistence type="predicted"/>
<dbReference type="EMBL" id="BAAAME010000004">
    <property type="protein sequence ID" value="GAA1737840.1"/>
    <property type="molecule type" value="Genomic_DNA"/>
</dbReference>
<accession>A0ABP4VWH6</accession>
<feature type="region of interest" description="Disordered" evidence="1">
    <location>
        <begin position="67"/>
        <end position="93"/>
    </location>
</feature>
<reference evidence="3" key="1">
    <citation type="journal article" date="2019" name="Int. J. Syst. Evol. Microbiol.">
        <title>The Global Catalogue of Microorganisms (GCM) 10K type strain sequencing project: providing services to taxonomists for standard genome sequencing and annotation.</title>
        <authorList>
            <consortium name="The Broad Institute Genomics Platform"/>
            <consortium name="The Broad Institute Genome Sequencing Center for Infectious Disease"/>
            <person name="Wu L."/>
            <person name="Ma J."/>
        </authorList>
    </citation>
    <scope>NUCLEOTIDE SEQUENCE [LARGE SCALE GENOMIC DNA]</scope>
    <source>
        <strain evidence="3">JCM 13518</strain>
    </source>
</reference>
<feature type="compositionally biased region" description="Basic and acidic residues" evidence="1">
    <location>
        <begin position="82"/>
        <end position="93"/>
    </location>
</feature>
<name>A0ABP4VWH6_9ACTN</name>
<evidence type="ECO:0008006" key="4">
    <source>
        <dbReference type="Google" id="ProtNLM"/>
    </source>
</evidence>
<evidence type="ECO:0000313" key="3">
    <source>
        <dbReference type="Proteomes" id="UP001501057"/>
    </source>
</evidence>
<keyword evidence="3" id="KW-1185">Reference proteome</keyword>
<organism evidence="2 3">
    <name type="scientific">Aeromicrobium alkaliterrae</name>
    <dbReference type="NCBI Taxonomy" id="302168"/>
    <lineage>
        <taxon>Bacteria</taxon>
        <taxon>Bacillati</taxon>
        <taxon>Actinomycetota</taxon>
        <taxon>Actinomycetes</taxon>
        <taxon>Propionibacteriales</taxon>
        <taxon>Nocardioidaceae</taxon>
        <taxon>Aeromicrobium</taxon>
    </lineage>
</organism>
<evidence type="ECO:0000313" key="2">
    <source>
        <dbReference type="EMBL" id="GAA1737840.1"/>
    </source>
</evidence>
<protein>
    <recommendedName>
        <fullName evidence="4">Helix-turn-helix domain-containing protein</fullName>
    </recommendedName>
</protein>
<gene>
    <name evidence="2" type="ORF">GCM10009710_17570</name>
</gene>
<dbReference type="RefSeq" id="WP_344200189.1">
    <property type="nucleotide sequence ID" value="NZ_BAAAME010000004.1"/>
</dbReference>
<comment type="caution">
    <text evidence="2">The sequence shown here is derived from an EMBL/GenBank/DDBJ whole genome shotgun (WGS) entry which is preliminary data.</text>
</comment>
<evidence type="ECO:0000256" key="1">
    <source>
        <dbReference type="SAM" id="MobiDB-lite"/>
    </source>
</evidence>
<sequence>MARKDTIPDYDRILTLAQAAEKANCSDTKIRKAVRYGHLAALQRASQKQPLRFRLTEVTRWLQDGASAKRPRGFTPAPAPAHLERYWRERTSS</sequence>
<dbReference type="Proteomes" id="UP001501057">
    <property type="component" value="Unassembled WGS sequence"/>
</dbReference>